<dbReference type="STRING" id="1121279.SAMN02745887_00610"/>
<sequence length="993" mass="111311">MHAPDAHLASATWLYLGGPSGALHCLARCDNVSPLWCLLLAGAAEVAAITTPEPDTQLPRRGLRVGALRALHNWRLFCDFIAVHPQYHRVPALSIYLSAVAEWIEQLAAEVGQPLDALWLQGDWDALSGPFDEHESSRIAFWRWNADSRLALVQGGDPLQLHEITQVVDFEALQDWVRGFGLNSLDHPYFDALAQEEAFEAQGTPFEDFQQAEALSFDPWCEHNFRPREQAGLFGLVDDDGAWHEPPQWQEIRPDAGSLVRVWVRLGARWGLLQIEPTAELLFAPQFDAVVDSAAGELCVASLNGRQGLLDIALRHWRLPPEHEELRRECSGLLRVRQGERLGYLDEDGQVLCAPRYQQTRPFGGSQLFEAQGVAWVVEAGRWGLIDTGCRELQPCQFERVEFREEHDQRGWRVWRDGHQGWVNAAGVLVVPCQWDEVDCFEPYQHACAAEGIYRVQRAGRHGLLPSRGDWCIPCEYEDIEPLGVGPGAPPLPEDALRQAAEPEQGDLAVYIADGDTGQSRLLIRVRNAQGEGVIDEAGRQIVPPAAWRIAAIGNQNLRWLRLEDEQSHYQLWCVERCAPALPGWHAGVDVLDLPGQTLLLSFAESAPRDSDCSLEFWTTEGEPALAGRFIGLLGEVLYDCRLLSDQRELLLTHWRRGEPVEACEILAEGGTRAVFIQPGQAPLVAREEWQRRYRQGDLNAALALSRHCETRTQAYQWARRACGLDELARQASAAAWLQLIELSLQGAGDLYEARDWVERGLAAMPELDERARLWLCAGRLWLNPAAGRVDAERARQALECVQRFSDQQDAEHIESRFYLGHYWYEGLGGTVDRNQARELWRSAAADGHAPACEALLRLLIDDAHAQVNSDAAGQCLEEALYHARQFLAHPQHGVASTTLMAIRYQLGELLLVCEPVAWEEAEQVLHQAAEAGHAQAMGLLAEKIYRDRASPLKRAGAATHWAWRYAAAQGLLATADKGWRRWLFALVWWLRG</sequence>
<dbReference type="SUPFAM" id="SSF81901">
    <property type="entry name" value="HCP-like"/>
    <property type="match status" value="1"/>
</dbReference>
<dbReference type="Gene3D" id="1.25.40.10">
    <property type="entry name" value="Tetratricopeptide repeat domain"/>
    <property type="match status" value="1"/>
</dbReference>
<dbReference type="OrthoDB" id="8647316at2"/>
<dbReference type="InterPro" id="IPR006597">
    <property type="entry name" value="Sel1-like"/>
</dbReference>
<gene>
    <name evidence="1" type="ORF">SAMN02745887_00610</name>
</gene>
<dbReference type="AlphaFoldDB" id="A0A1K2H862"/>
<name>A0A1K2H862_9NEIS</name>
<protein>
    <submittedName>
        <fullName evidence="1">TPR repeat</fullName>
    </submittedName>
</protein>
<accession>A0A1K2H862</accession>
<evidence type="ECO:0000313" key="2">
    <source>
        <dbReference type="Proteomes" id="UP000186513"/>
    </source>
</evidence>
<dbReference type="SMART" id="SM00671">
    <property type="entry name" value="SEL1"/>
    <property type="match status" value="2"/>
</dbReference>
<dbReference type="InterPro" id="IPR011990">
    <property type="entry name" value="TPR-like_helical_dom_sf"/>
</dbReference>
<dbReference type="EMBL" id="FPKR01000002">
    <property type="protein sequence ID" value="SFZ72376.1"/>
    <property type="molecule type" value="Genomic_DNA"/>
</dbReference>
<evidence type="ECO:0000313" key="1">
    <source>
        <dbReference type="EMBL" id="SFZ72376.1"/>
    </source>
</evidence>
<dbReference type="PANTHER" id="PTHR37841:SF1">
    <property type="entry name" value="DUF3298 DOMAIN-CONTAINING PROTEIN"/>
    <property type="match status" value="1"/>
</dbReference>
<keyword evidence="2" id="KW-1185">Reference proteome</keyword>
<proteinExistence type="predicted"/>
<reference evidence="1 2" key="1">
    <citation type="submission" date="2016-11" db="EMBL/GenBank/DDBJ databases">
        <authorList>
            <person name="Jaros S."/>
            <person name="Januszkiewicz K."/>
            <person name="Wedrychowicz H."/>
        </authorList>
    </citation>
    <scope>NUCLEOTIDE SEQUENCE [LARGE SCALE GENOMIC DNA]</scope>
    <source>
        <strain evidence="1 2">DSM 18899</strain>
    </source>
</reference>
<dbReference type="Proteomes" id="UP000186513">
    <property type="component" value="Unassembled WGS sequence"/>
</dbReference>
<dbReference type="PANTHER" id="PTHR37841">
    <property type="entry name" value="GLR2918 PROTEIN"/>
    <property type="match status" value="1"/>
</dbReference>
<dbReference type="RefSeq" id="WP_072427151.1">
    <property type="nucleotide sequence ID" value="NZ_FPKR01000002.1"/>
</dbReference>
<organism evidence="1 2">
    <name type="scientific">Chitinimonas taiwanensis DSM 18899</name>
    <dbReference type="NCBI Taxonomy" id="1121279"/>
    <lineage>
        <taxon>Bacteria</taxon>
        <taxon>Pseudomonadati</taxon>
        <taxon>Pseudomonadota</taxon>
        <taxon>Betaproteobacteria</taxon>
        <taxon>Neisseriales</taxon>
        <taxon>Chitinibacteraceae</taxon>
        <taxon>Chitinimonas</taxon>
    </lineage>
</organism>